<comment type="caution">
    <text evidence="3">The sequence shown here is derived from an EMBL/GenBank/DDBJ whole genome shotgun (WGS) entry which is preliminary data.</text>
</comment>
<dbReference type="InterPro" id="IPR005162">
    <property type="entry name" value="Retrotrans_gag_dom"/>
</dbReference>
<feature type="domain" description="Retrotransposon gag" evidence="2">
    <location>
        <begin position="74"/>
        <end position="164"/>
    </location>
</feature>
<sequence length="199" mass="23187">MGRNSSTQPEPSLAVDVVGGGNKDGSSPNRRITDYLDLKFPVFNGVDDDVFCWEWRVELFFKLCETPEEEWVDIAAYHLEGKAFRWYRFYVGIQGKLTWQELVEGLKNRFEPTLYQYAFGHLGRLTQDGSLEDYLRQFERYGCRVTGKVPEHLWISVFISGLNPELRFELLKRKPQTISDTISLARMNDKIIQPIPEEQ</sequence>
<accession>A0A0K9P6Y9</accession>
<dbReference type="Proteomes" id="UP000036987">
    <property type="component" value="Unassembled WGS sequence"/>
</dbReference>
<organism evidence="3 4">
    <name type="scientific">Zostera marina</name>
    <name type="common">Eelgrass</name>
    <dbReference type="NCBI Taxonomy" id="29655"/>
    <lineage>
        <taxon>Eukaryota</taxon>
        <taxon>Viridiplantae</taxon>
        <taxon>Streptophyta</taxon>
        <taxon>Embryophyta</taxon>
        <taxon>Tracheophyta</taxon>
        <taxon>Spermatophyta</taxon>
        <taxon>Magnoliopsida</taxon>
        <taxon>Liliopsida</taxon>
        <taxon>Zosteraceae</taxon>
        <taxon>Zostera</taxon>
    </lineage>
</organism>
<evidence type="ECO:0000256" key="1">
    <source>
        <dbReference type="SAM" id="MobiDB-lite"/>
    </source>
</evidence>
<feature type="region of interest" description="Disordered" evidence="1">
    <location>
        <begin position="1"/>
        <end position="26"/>
    </location>
</feature>
<feature type="compositionally biased region" description="Polar residues" evidence="1">
    <location>
        <begin position="1"/>
        <end position="10"/>
    </location>
</feature>
<reference evidence="4" key="1">
    <citation type="journal article" date="2016" name="Nature">
        <title>The genome of the seagrass Zostera marina reveals angiosperm adaptation to the sea.</title>
        <authorList>
            <person name="Olsen J.L."/>
            <person name="Rouze P."/>
            <person name="Verhelst B."/>
            <person name="Lin Y.-C."/>
            <person name="Bayer T."/>
            <person name="Collen J."/>
            <person name="Dattolo E."/>
            <person name="De Paoli E."/>
            <person name="Dittami S."/>
            <person name="Maumus F."/>
            <person name="Michel G."/>
            <person name="Kersting A."/>
            <person name="Lauritano C."/>
            <person name="Lohaus R."/>
            <person name="Toepel M."/>
            <person name="Tonon T."/>
            <person name="Vanneste K."/>
            <person name="Amirebrahimi M."/>
            <person name="Brakel J."/>
            <person name="Bostroem C."/>
            <person name="Chovatia M."/>
            <person name="Grimwood J."/>
            <person name="Jenkins J.W."/>
            <person name="Jueterbock A."/>
            <person name="Mraz A."/>
            <person name="Stam W.T."/>
            <person name="Tice H."/>
            <person name="Bornberg-Bauer E."/>
            <person name="Green P.J."/>
            <person name="Pearson G.A."/>
            <person name="Procaccini G."/>
            <person name="Duarte C.M."/>
            <person name="Schmutz J."/>
            <person name="Reusch T.B.H."/>
            <person name="Van de Peer Y."/>
        </authorList>
    </citation>
    <scope>NUCLEOTIDE SEQUENCE [LARGE SCALE GENOMIC DNA]</scope>
    <source>
        <strain evidence="4">cv. Finnish</strain>
    </source>
</reference>
<dbReference type="STRING" id="29655.A0A0K9P6Y9"/>
<evidence type="ECO:0000313" key="3">
    <source>
        <dbReference type="EMBL" id="KMZ63992.1"/>
    </source>
</evidence>
<dbReference type="OrthoDB" id="696591at2759"/>
<keyword evidence="4" id="KW-1185">Reference proteome</keyword>
<evidence type="ECO:0000259" key="2">
    <source>
        <dbReference type="Pfam" id="PF03732"/>
    </source>
</evidence>
<dbReference type="Pfam" id="PF03732">
    <property type="entry name" value="Retrotrans_gag"/>
    <property type="match status" value="1"/>
</dbReference>
<name>A0A0K9P6Y9_ZOSMR</name>
<proteinExistence type="predicted"/>
<gene>
    <name evidence="3" type="ORF">ZOSMA_38G01010</name>
</gene>
<evidence type="ECO:0000313" key="4">
    <source>
        <dbReference type="Proteomes" id="UP000036987"/>
    </source>
</evidence>
<protein>
    <recommendedName>
        <fullName evidence="2">Retrotransposon gag domain-containing protein</fullName>
    </recommendedName>
</protein>
<dbReference type="OMA" id="FPRLWIT"/>
<dbReference type="EMBL" id="LFYR01001193">
    <property type="protein sequence ID" value="KMZ63992.1"/>
    <property type="molecule type" value="Genomic_DNA"/>
</dbReference>
<dbReference type="AlphaFoldDB" id="A0A0K9P6Y9"/>